<evidence type="ECO:0000313" key="3">
    <source>
        <dbReference type="Proteomes" id="UP000551327"/>
    </source>
</evidence>
<comment type="caution">
    <text evidence="2">The sequence shown here is derived from an EMBL/GenBank/DDBJ whole genome shotgun (WGS) entry which is preliminary data.</text>
</comment>
<proteinExistence type="predicted"/>
<keyword evidence="1" id="KW-0812">Transmembrane</keyword>
<name>A0A7X1FY82_9SPHN</name>
<dbReference type="AlphaFoldDB" id="A0A7X1FY82"/>
<dbReference type="InterPro" id="IPR003425">
    <property type="entry name" value="CCB3/YggT"/>
</dbReference>
<gene>
    <name evidence="2" type="ORF">H7F53_08520</name>
</gene>
<keyword evidence="1" id="KW-1133">Transmembrane helix</keyword>
<sequence>MINEVLIPILALLANLITYVVIIQFILSLLVSFNVVNYHNQFVSALMTGLNAILDPLLAPIRRRLPPTGGLDFSPIVLLLLIQIAMIVLSYIGRHYG</sequence>
<dbReference type="EMBL" id="JACLAX010000007">
    <property type="protein sequence ID" value="MBC2669185.1"/>
    <property type="molecule type" value="Genomic_DNA"/>
</dbReference>
<dbReference type="Pfam" id="PF02325">
    <property type="entry name" value="CCB3_YggT"/>
    <property type="match status" value="1"/>
</dbReference>
<dbReference type="RefSeq" id="WP_185679078.1">
    <property type="nucleotide sequence ID" value="NZ_JACLAX010000007.1"/>
</dbReference>
<reference evidence="2 3" key="1">
    <citation type="submission" date="2020-08" db="EMBL/GenBank/DDBJ databases">
        <title>The genome sequence of type strain Novosphingobium piscinae KCTC 42194.</title>
        <authorList>
            <person name="Liu Y."/>
        </authorList>
    </citation>
    <scope>NUCLEOTIDE SEQUENCE [LARGE SCALE GENOMIC DNA]</scope>
    <source>
        <strain evidence="2 3">KCTC 42194</strain>
    </source>
</reference>
<evidence type="ECO:0000256" key="1">
    <source>
        <dbReference type="SAM" id="Phobius"/>
    </source>
</evidence>
<dbReference type="GO" id="GO:0016020">
    <property type="term" value="C:membrane"/>
    <property type="evidence" value="ECO:0007669"/>
    <property type="project" value="InterPro"/>
</dbReference>
<keyword evidence="3" id="KW-1185">Reference proteome</keyword>
<accession>A0A7X1FY82</accession>
<keyword evidence="1" id="KW-0472">Membrane</keyword>
<feature type="transmembrane region" description="Helical" evidence="1">
    <location>
        <begin position="6"/>
        <end position="30"/>
    </location>
</feature>
<protein>
    <submittedName>
        <fullName evidence="2">YggT family protein</fullName>
    </submittedName>
</protein>
<organism evidence="2 3">
    <name type="scientific">Novosphingobium piscinae</name>
    <dbReference type="NCBI Taxonomy" id="1507448"/>
    <lineage>
        <taxon>Bacteria</taxon>
        <taxon>Pseudomonadati</taxon>
        <taxon>Pseudomonadota</taxon>
        <taxon>Alphaproteobacteria</taxon>
        <taxon>Sphingomonadales</taxon>
        <taxon>Sphingomonadaceae</taxon>
        <taxon>Novosphingobium</taxon>
    </lineage>
</organism>
<dbReference type="Proteomes" id="UP000551327">
    <property type="component" value="Unassembled WGS sequence"/>
</dbReference>
<feature type="transmembrane region" description="Helical" evidence="1">
    <location>
        <begin position="73"/>
        <end position="92"/>
    </location>
</feature>
<evidence type="ECO:0000313" key="2">
    <source>
        <dbReference type="EMBL" id="MBC2669185.1"/>
    </source>
</evidence>